<proteinExistence type="predicted"/>
<reference evidence="1" key="1">
    <citation type="journal article" date="2015" name="Front. Microbiol.">
        <title>Combining genomic sequencing methods to explore viral diversity and reveal potential virus-host interactions.</title>
        <authorList>
            <person name="Chow C.E."/>
            <person name="Winget D.M."/>
            <person name="White R.A.III."/>
            <person name="Hallam S.J."/>
            <person name="Suttle C.A."/>
        </authorList>
    </citation>
    <scope>NUCLEOTIDE SEQUENCE</scope>
    <source>
        <strain evidence="1">Anoxic2_3</strain>
    </source>
</reference>
<accession>A0A0F7L7E3</accession>
<reference evidence="1" key="2">
    <citation type="submission" date="2015-03" db="EMBL/GenBank/DDBJ databases">
        <authorList>
            <person name="Chow C.-E.T."/>
            <person name="Winget D.M."/>
            <person name="White R.A.III."/>
            <person name="Hallam S.J."/>
            <person name="Suttle C.A."/>
        </authorList>
    </citation>
    <scope>NUCLEOTIDE SEQUENCE</scope>
    <source>
        <strain evidence="1">Anoxic2_3</strain>
    </source>
</reference>
<name>A0A0F7L7E3_9VIRU</name>
<organism evidence="1">
    <name type="scientific">uncultured marine virus</name>
    <dbReference type="NCBI Taxonomy" id="186617"/>
    <lineage>
        <taxon>Viruses</taxon>
        <taxon>environmental samples</taxon>
    </lineage>
</organism>
<dbReference type="EMBL" id="KR029587">
    <property type="protein sequence ID" value="AKH46911.1"/>
    <property type="molecule type" value="Genomic_DNA"/>
</dbReference>
<protein>
    <submittedName>
        <fullName evidence="1">Uncharacterized protein</fullName>
    </submittedName>
</protein>
<sequence>MSIGFSHRTRPRQALSLLRETSPRWTKLSLACVLDCLRGPLRQSLSVLLSTRHPRALTS</sequence>
<evidence type="ECO:0000313" key="1">
    <source>
        <dbReference type="EMBL" id="AKH46911.1"/>
    </source>
</evidence>